<reference evidence="2" key="1">
    <citation type="journal article" date="2019" name="Int. J. Syst. Evol. Microbiol.">
        <title>The Global Catalogue of Microorganisms (GCM) 10K type strain sequencing project: providing services to taxonomists for standard genome sequencing and annotation.</title>
        <authorList>
            <consortium name="The Broad Institute Genomics Platform"/>
            <consortium name="The Broad Institute Genome Sequencing Center for Infectious Disease"/>
            <person name="Wu L."/>
            <person name="Ma J."/>
        </authorList>
    </citation>
    <scope>NUCLEOTIDE SEQUENCE [LARGE SCALE GENOMIC DNA]</scope>
    <source>
        <strain evidence="2">CGMCC 1.15420</strain>
    </source>
</reference>
<gene>
    <name evidence="1" type="ORF">GCM10010913_25580</name>
</gene>
<comment type="caution">
    <text evidence="1">The sequence shown here is derived from an EMBL/GenBank/DDBJ whole genome shotgun (WGS) entry which is preliminary data.</text>
</comment>
<dbReference type="Proteomes" id="UP000608420">
    <property type="component" value="Unassembled WGS sequence"/>
</dbReference>
<organism evidence="1 2">
    <name type="scientific">Paenibacillus aceti</name>
    <dbReference type="NCBI Taxonomy" id="1820010"/>
    <lineage>
        <taxon>Bacteria</taxon>
        <taxon>Bacillati</taxon>
        <taxon>Bacillota</taxon>
        <taxon>Bacilli</taxon>
        <taxon>Bacillales</taxon>
        <taxon>Paenibacillaceae</taxon>
        <taxon>Paenibacillus</taxon>
    </lineage>
</organism>
<sequence>MRSIKEEVMISHLDEEQALKLRNEAVERYHIVFGEGGTECSSSINERLVEDGIITTIFVMI</sequence>
<evidence type="ECO:0000313" key="1">
    <source>
        <dbReference type="EMBL" id="GGG02729.1"/>
    </source>
</evidence>
<dbReference type="EMBL" id="BMIW01000017">
    <property type="protein sequence ID" value="GGG02729.1"/>
    <property type="molecule type" value="Genomic_DNA"/>
</dbReference>
<accession>A0ABQ1VYR2</accession>
<name>A0ABQ1VYR2_9BACL</name>
<evidence type="ECO:0000313" key="2">
    <source>
        <dbReference type="Proteomes" id="UP000608420"/>
    </source>
</evidence>
<protein>
    <submittedName>
        <fullName evidence="1">Uncharacterized protein</fullName>
    </submittedName>
</protein>
<keyword evidence="2" id="KW-1185">Reference proteome</keyword>
<proteinExistence type="predicted"/>